<dbReference type="PANTHER" id="PTHR34567:SF3">
    <property type="entry name" value="FK506-BINDING-LIKE PROTEIN"/>
    <property type="match status" value="1"/>
</dbReference>
<feature type="compositionally biased region" description="Polar residues" evidence="1">
    <location>
        <begin position="257"/>
        <end position="275"/>
    </location>
</feature>
<sequence>MGEWRGSWDGRRGIIIITRNETAGEQFLEAPQSNRSSDCGYVIRSSCCDLYETDILSPSIVLANTISPLFKFSGPEYFSVPLWEKKFCTYVCDIPWKRLCETKRFMSMYKNIVQWDDSAALEAFQNAKARFHAEYHGLHCDIPLPDPDMYIDEVDPNAIIDPDLIADLESQPPAPADRDNSAPNGWDSFTYTDKPIPATGWDDAEPNAVSDQNQSVNWDIYVEKPSQATFSSSWDVKDESLNAWNCSSRGWGEGNEQHNSWASNRRNDNWGNVRSGSWGHWENRNKETSRRNGRKRDGGGGRFYARVTKPKYHEVDGYQSNNSWRGCRGRNNTNSDKVAYAKPPLAM</sequence>
<accession>A0A6V7NF00</accession>
<proteinExistence type="predicted"/>
<reference evidence="2" key="1">
    <citation type="submission" date="2020-07" db="EMBL/GenBank/DDBJ databases">
        <authorList>
            <person name="Lin J."/>
        </authorList>
    </citation>
    <scope>NUCLEOTIDE SEQUENCE</scope>
</reference>
<gene>
    <name evidence="2" type="ORF">CB5_LOCUS353</name>
</gene>
<feature type="region of interest" description="Disordered" evidence="1">
    <location>
        <begin position="250"/>
        <end position="304"/>
    </location>
</feature>
<dbReference type="EMBL" id="LR862129">
    <property type="protein sequence ID" value="CAD1817142.1"/>
    <property type="molecule type" value="Genomic_DNA"/>
</dbReference>
<protein>
    <submittedName>
        <fullName evidence="2">Uncharacterized protein</fullName>
    </submittedName>
</protein>
<organism evidence="2">
    <name type="scientific">Ananas comosus var. bracteatus</name>
    <name type="common">red pineapple</name>
    <dbReference type="NCBI Taxonomy" id="296719"/>
    <lineage>
        <taxon>Eukaryota</taxon>
        <taxon>Viridiplantae</taxon>
        <taxon>Streptophyta</taxon>
        <taxon>Embryophyta</taxon>
        <taxon>Tracheophyta</taxon>
        <taxon>Spermatophyta</taxon>
        <taxon>Magnoliopsida</taxon>
        <taxon>Liliopsida</taxon>
        <taxon>Poales</taxon>
        <taxon>Bromeliaceae</taxon>
        <taxon>Bromelioideae</taxon>
        <taxon>Ananas</taxon>
    </lineage>
</organism>
<name>A0A6V7NF00_ANACO</name>
<dbReference type="AlphaFoldDB" id="A0A6V7NF00"/>
<dbReference type="PANTHER" id="PTHR34567">
    <property type="entry name" value="FK506-BINDING-LIKE PROTEIN"/>
    <property type="match status" value="1"/>
</dbReference>
<evidence type="ECO:0000313" key="2">
    <source>
        <dbReference type="EMBL" id="CAD1817142.1"/>
    </source>
</evidence>
<feature type="compositionally biased region" description="Basic and acidic residues" evidence="1">
    <location>
        <begin position="281"/>
        <end position="299"/>
    </location>
</feature>
<evidence type="ECO:0000256" key="1">
    <source>
        <dbReference type="SAM" id="MobiDB-lite"/>
    </source>
</evidence>